<dbReference type="EMBL" id="JACVFC010000001">
    <property type="protein sequence ID" value="MBC9929880.1"/>
    <property type="molecule type" value="Genomic_DNA"/>
</dbReference>
<evidence type="ECO:0000313" key="2">
    <source>
        <dbReference type="EMBL" id="MBC9929880.1"/>
    </source>
</evidence>
<accession>A0ABR7TIR2</accession>
<keyword evidence="3" id="KW-1185">Reference proteome</keyword>
<name>A0ABR7TIR2_9BACT</name>
<dbReference type="InterPro" id="IPR013422">
    <property type="entry name" value="CRISPR-assoc_prot_Cas5_N"/>
</dbReference>
<keyword evidence="1" id="KW-0051">Antiviral defense</keyword>
<evidence type="ECO:0000313" key="3">
    <source>
        <dbReference type="Proteomes" id="UP000659124"/>
    </source>
</evidence>
<dbReference type="RefSeq" id="WP_188086972.1">
    <property type="nucleotide sequence ID" value="NZ_JACVFC010000001.1"/>
</dbReference>
<protein>
    <submittedName>
        <fullName evidence="2">Type I-B CRISPR-associated protein Cas5</fullName>
    </submittedName>
</protein>
<comment type="caution">
    <text evidence="2">The sequence shown here is derived from an EMBL/GenBank/DDBJ whole genome shotgun (WGS) entry which is preliminary data.</text>
</comment>
<proteinExistence type="predicted"/>
<dbReference type="NCBIfam" id="TIGR02593">
    <property type="entry name" value="CRISPR_cas5"/>
    <property type="match status" value="1"/>
</dbReference>
<evidence type="ECO:0000256" key="1">
    <source>
        <dbReference type="ARBA" id="ARBA00023118"/>
    </source>
</evidence>
<dbReference type="InterPro" id="IPR013421">
    <property type="entry name" value="CRISPR-assoc_prot_Cas5_HALMA"/>
</dbReference>
<reference evidence="2 3" key="1">
    <citation type="submission" date="2020-09" db="EMBL/GenBank/DDBJ databases">
        <title>Genome sequences of type strains of Chitinophaga qingshengii and Chitinophaga varians.</title>
        <authorList>
            <person name="Kittiwongwattana C."/>
        </authorList>
    </citation>
    <scope>NUCLEOTIDE SEQUENCE [LARGE SCALE GENOMIC DNA]</scope>
    <source>
        <strain evidence="2 3">JCM 30026</strain>
    </source>
</reference>
<organism evidence="2 3">
    <name type="scientific">Chitinophaga qingshengii</name>
    <dbReference type="NCBI Taxonomy" id="1569794"/>
    <lineage>
        <taxon>Bacteria</taxon>
        <taxon>Pseudomonadati</taxon>
        <taxon>Bacteroidota</taxon>
        <taxon>Chitinophagia</taxon>
        <taxon>Chitinophagales</taxon>
        <taxon>Chitinophagaceae</taxon>
        <taxon>Chitinophaga</taxon>
    </lineage>
</organism>
<gene>
    <name evidence="2" type="primary">cas5b</name>
    <name evidence="2" type="ORF">ICL07_05790</name>
</gene>
<dbReference type="NCBIfam" id="TIGR02592">
    <property type="entry name" value="cas_Cas5h"/>
    <property type="match status" value="1"/>
</dbReference>
<dbReference type="Proteomes" id="UP000659124">
    <property type="component" value="Unassembled WGS sequence"/>
</dbReference>
<sequence>MNERLISFDLKSDFGFFKNPGHNEGLLQTYNILHKPALLGILGAIAGLNGYQRKGELPEYYLKYKNIPVGIQPLNHKNGLFGKTSVKYTNTVGYANEDGTLLIEESMLVSPAFRCYLLLDLDNQIEATLYERLVNESATFIPYMGKNEYQAWITNVITDYRHEPMFSRDTFSIASIFIQSDKIQAHQAESILPFIFSDNNAQRSFCLFEVLPAGFDEHLTQYSYNNFVFTNWRLESSELPPDLYQAITSDNEEIILQLF</sequence>